<name>A0A178EPR3_TRIRU</name>
<comment type="caution">
    <text evidence="2">The sequence shown here is derived from an EMBL/GenBank/DDBJ whole genome shotgun (WGS) entry which is preliminary data.</text>
</comment>
<sequence>MRSILITFLLIWLLSLSSYATGAKPKIADSQVAHVFERIWLWEMYDFICDIETPVKQGKIFPHDKTYNNWKLNIGRKTKDKRLTYAEFQKRLQGGNPHDGALPTIDSPADGDPFKSAKQLLDLRWHSEFAPHEVDPSLPKPKEPDVEGLNTKNYLALVGKTEEEYSQFRMGLVNNPFGNVDDPARIQRIATTTKAIQTFRYQSRVRYVTNSVTSTDEGGLGLAKVKTDKHPTALTYNGTPLGPAIYEKTNYVETYKANCIGEDEKRPGPRLKALGVKRKSDFTQIMKDFGRDYDKHSSRSDKNHLLVLKRWTQQVALLFSANNASITSPEPAVPYNYDQQKQNTMHGGVLEGGEKRCDCDDIFCYLDADECIQYQAYQARLIAALRGENVPDEEHLDSQYYAPLCLIRGIRCHYEFAASSAVKDVCASRPALARARNARLIMSNVIPGPEDMDDTDRTRHPYCIWNPDIAAEDTYRQLAQRFPSMRYQVGRACAAAGYDDLYAELDLLPDVSIAEEARESETPGGQAIFKMIMAAPYRYAIMNDYDLSINLDSKNPGASAFLNGHTTVRWKLQHRNELQQKAYGFRILRARTWKWSIEEDDHIDEKESYWPEKYNILTPEEAQLLYTPLPQDLPTMKKDLLIQMAAYDGNVDRYARLASYWPMDEVERVCVIRGIYYNTLFARFWAEEIKKNTRRVQGLKNNGLSLIKEAISARRIMINDVEEFINGWPEDEPQPRVIWKPLKPCEHVLKLLAERVPSMKKTAALACIFCDYEDAYNEINCTPHPDLAMAAKESRNPFYIRDIEQRAAEQGIDLYESYVMPIWLDESLEILQSHSMYTNLTNGMGLHWSDEIMKKFSSIFGGDVPEDYPVQLYVWASPERLRLIEICETNCHCPAICYPDFEKNWEEYVERAKLRKERMRRQERRRKVLEAAALRRPGESEDAWWARQSVYFWKYNGRVRAGEPEWVEHAQKVREKYEAIVAREGGEVSEQEVSSPDSMIG</sequence>
<dbReference type="AlphaFoldDB" id="A0A178EPR3"/>
<keyword evidence="1" id="KW-0732">Signal</keyword>
<dbReference type="VEuPathDB" id="FungiDB:TERG_03169"/>
<accession>A0A178EPR3</accession>
<evidence type="ECO:0000313" key="3">
    <source>
        <dbReference type="Proteomes" id="UP000243015"/>
    </source>
</evidence>
<evidence type="ECO:0000256" key="1">
    <source>
        <dbReference type="SAM" id="SignalP"/>
    </source>
</evidence>
<dbReference type="Proteomes" id="UP000243015">
    <property type="component" value="Unassembled WGS sequence"/>
</dbReference>
<protein>
    <submittedName>
        <fullName evidence="2">Uncharacterized protein</fullName>
    </submittedName>
</protein>
<feature type="signal peptide" evidence="1">
    <location>
        <begin position="1"/>
        <end position="22"/>
    </location>
</feature>
<dbReference type="EMBL" id="LHPM01000019">
    <property type="protein sequence ID" value="OAL62034.1"/>
    <property type="molecule type" value="Genomic_DNA"/>
</dbReference>
<reference evidence="2 3" key="1">
    <citation type="submission" date="2016-05" db="EMBL/GenBank/DDBJ databases">
        <title>Genome sequencing of Trichophyton rubrum CMCC(F)T1i isolated from hair.</title>
        <authorList>
            <person name="Zhan P."/>
            <person name="Tao Y."/>
            <person name="Liu W."/>
        </authorList>
    </citation>
    <scope>NUCLEOTIDE SEQUENCE [LARGE SCALE GENOMIC DNA]</scope>
    <source>
        <strain evidence="3">CMCC(F)T1i</strain>
    </source>
</reference>
<evidence type="ECO:0000313" key="2">
    <source>
        <dbReference type="EMBL" id="OAL62034.1"/>
    </source>
</evidence>
<organism evidence="2 3">
    <name type="scientific">Trichophyton rubrum</name>
    <name type="common">Athlete's foot fungus</name>
    <name type="synonym">Epidermophyton rubrum</name>
    <dbReference type="NCBI Taxonomy" id="5551"/>
    <lineage>
        <taxon>Eukaryota</taxon>
        <taxon>Fungi</taxon>
        <taxon>Dikarya</taxon>
        <taxon>Ascomycota</taxon>
        <taxon>Pezizomycotina</taxon>
        <taxon>Eurotiomycetes</taxon>
        <taxon>Eurotiomycetidae</taxon>
        <taxon>Onygenales</taxon>
        <taxon>Arthrodermataceae</taxon>
        <taxon>Trichophyton</taxon>
    </lineage>
</organism>
<dbReference type="VEuPathDB" id="FungiDB:TERG_03168"/>
<gene>
    <name evidence="2" type="ORF">A7C99_6605</name>
</gene>
<proteinExistence type="predicted"/>
<feature type="chain" id="PRO_5008085590" evidence="1">
    <location>
        <begin position="23"/>
        <end position="1001"/>
    </location>
</feature>